<sequence>MTARPDPYRQFNFRLEIDGLTISGFSEVILGAAITDIVEYRDGSDKSGVRKLPGLTHYSNVILKRGITHSLELYQWHRMIAEGRTTDARRNVVVVLSDEARNDVARFILRNAWPVKYEGPSLSACGNEVAIETLELTHEGFERET</sequence>
<evidence type="ECO:0000313" key="1">
    <source>
        <dbReference type="EMBL" id="MBB6096427.1"/>
    </source>
</evidence>
<evidence type="ECO:0000313" key="2">
    <source>
        <dbReference type="Proteomes" id="UP000588068"/>
    </source>
</evidence>
<dbReference type="RefSeq" id="WP_184335806.1">
    <property type="nucleotide sequence ID" value="NZ_JACHHZ010000007.1"/>
</dbReference>
<dbReference type="InterPro" id="IPR010667">
    <property type="entry name" value="Phage_T4_Gp19"/>
</dbReference>
<dbReference type="AlphaFoldDB" id="A0A841HSX1"/>
<dbReference type="Pfam" id="PF06841">
    <property type="entry name" value="Phage_T4_gp19"/>
    <property type="match status" value="1"/>
</dbReference>
<reference evidence="1 2" key="1">
    <citation type="submission" date="2020-08" db="EMBL/GenBank/DDBJ databases">
        <title>Genomic Encyclopedia of Type Strains, Phase IV (KMG-IV): sequencing the most valuable type-strain genomes for metagenomic binning, comparative biology and taxonomic classification.</title>
        <authorList>
            <person name="Goeker M."/>
        </authorList>
    </citation>
    <scope>NUCLEOTIDE SEQUENCE [LARGE SCALE GENOMIC DNA]</scope>
    <source>
        <strain evidence="1 2">DSM 26723</strain>
    </source>
</reference>
<dbReference type="InterPro" id="IPR011747">
    <property type="entry name" value="CHP02241"/>
</dbReference>
<organism evidence="1 2">
    <name type="scientific">Povalibacter uvarum</name>
    <dbReference type="NCBI Taxonomy" id="732238"/>
    <lineage>
        <taxon>Bacteria</taxon>
        <taxon>Pseudomonadati</taxon>
        <taxon>Pseudomonadota</taxon>
        <taxon>Gammaproteobacteria</taxon>
        <taxon>Steroidobacterales</taxon>
        <taxon>Steroidobacteraceae</taxon>
        <taxon>Povalibacter</taxon>
    </lineage>
</organism>
<protein>
    <submittedName>
        <fullName evidence="1">Phage tail-like protein</fullName>
    </submittedName>
</protein>
<accession>A0A841HSX1</accession>
<dbReference type="PANTHER" id="PTHR38009:SF1">
    <property type="entry name" value="CONSERVED HYPOTHETICAL PHAGE TAIL PROTEIN"/>
    <property type="match status" value="1"/>
</dbReference>
<dbReference type="GO" id="GO:0005198">
    <property type="term" value="F:structural molecule activity"/>
    <property type="evidence" value="ECO:0007669"/>
    <property type="project" value="InterPro"/>
</dbReference>
<gene>
    <name evidence="1" type="ORF">HNQ60_005349</name>
</gene>
<comment type="caution">
    <text evidence="1">The sequence shown here is derived from an EMBL/GenBank/DDBJ whole genome shotgun (WGS) entry which is preliminary data.</text>
</comment>
<dbReference type="Proteomes" id="UP000588068">
    <property type="component" value="Unassembled WGS sequence"/>
</dbReference>
<keyword evidence="2" id="KW-1185">Reference proteome</keyword>
<dbReference type="PANTHER" id="PTHR38009">
    <property type="entry name" value="CONSERVED HYPOTHETICAL PHAGE TAIL PROTEIN"/>
    <property type="match status" value="1"/>
</dbReference>
<dbReference type="EMBL" id="JACHHZ010000007">
    <property type="protein sequence ID" value="MBB6096427.1"/>
    <property type="molecule type" value="Genomic_DNA"/>
</dbReference>
<dbReference type="NCBIfam" id="TIGR02241">
    <property type="entry name" value="conserved hypothetical phage tail region protein"/>
    <property type="match status" value="1"/>
</dbReference>
<proteinExistence type="predicted"/>
<name>A0A841HSX1_9GAMM</name>